<evidence type="ECO:0000313" key="1">
    <source>
        <dbReference type="EMBL" id="GAH47754.1"/>
    </source>
</evidence>
<protein>
    <submittedName>
        <fullName evidence="1">Uncharacterized protein</fullName>
    </submittedName>
</protein>
<reference evidence="1" key="1">
    <citation type="journal article" date="2014" name="Front. Microbiol.">
        <title>High frequency of phylogenetically diverse reductive dehalogenase-homologous genes in deep subseafloor sedimentary metagenomes.</title>
        <authorList>
            <person name="Kawai M."/>
            <person name="Futagami T."/>
            <person name="Toyoda A."/>
            <person name="Takaki Y."/>
            <person name="Nishi S."/>
            <person name="Hori S."/>
            <person name="Arai W."/>
            <person name="Tsubouchi T."/>
            <person name="Morono Y."/>
            <person name="Uchiyama I."/>
            <person name="Ito T."/>
            <person name="Fujiyama A."/>
            <person name="Inagaki F."/>
            <person name="Takami H."/>
        </authorList>
    </citation>
    <scope>NUCLEOTIDE SEQUENCE</scope>
    <source>
        <strain evidence="1">Expedition CK06-06</strain>
    </source>
</reference>
<feature type="non-terminal residue" evidence="1">
    <location>
        <position position="70"/>
    </location>
</feature>
<sequence length="70" mass="7440">MVMNRHHPLARDELIRALIAYTGTTTDDGNIGGTTLQDRHLIGSNDFISNKTILIGSGAAALEDSGVVSF</sequence>
<name>X1H1K6_9ZZZZ</name>
<accession>X1H1K6</accession>
<organism evidence="1">
    <name type="scientific">marine sediment metagenome</name>
    <dbReference type="NCBI Taxonomy" id="412755"/>
    <lineage>
        <taxon>unclassified sequences</taxon>
        <taxon>metagenomes</taxon>
        <taxon>ecological metagenomes</taxon>
    </lineage>
</organism>
<dbReference type="EMBL" id="BARU01022846">
    <property type="protein sequence ID" value="GAH47754.1"/>
    <property type="molecule type" value="Genomic_DNA"/>
</dbReference>
<dbReference type="AlphaFoldDB" id="X1H1K6"/>
<proteinExistence type="predicted"/>
<gene>
    <name evidence="1" type="ORF">S03H2_37164</name>
</gene>
<comment type="caution">
    <text evidence="1">The sequence shown here is derived from an EMBL/GenBank/DDBJ whole genome shotgun (WGS) entry which is preliminary data.</text>
</comment>